<comment type="caution">
    <text evidence="6">The sequence shown here is derived from an EMBL/GenBank/DDBJ whole genome shotgun (WGS) entry which is preliminary data.</text>
</comment>
<dbReference type="Gene3D" id="3.40.50.720">
    <property type="entry name" value="NAD(P)-binding Rossmann-like Domain"/>
    <property type="match status" value="1"/>
</dbReference>
<evidence type="ECO:0000256" key="2">
    <source>
        <dbReference type="ARBA" id="ARBA00023002"/>
    </source>
</evidence>
<dbReference type="PANTHER" id="PTHR43580">
    <property type="entry name" value="OXIDOREDUCTASE GLYR1-RELATED"/>
    <property type="match status" value="1"/>
</dbReference>
<dbReference type="InterPro" id="IPR051265">
    <property type="entry name" value="HIBADH-related_NP60_sf"/>
</dbReference>
<evidence type="ECO:0000256" key="3">
    <source>
        <dbReference type="SAM" id="SignalP"/>
    </source>
</evidence>
<dbReference type="InterPro" id="IPR006115">
    <property type="entry name" value="6PGDH_NADP-bd"/>
</dbReference>
<feature type="chain" id="PRO_5047365662" evidence="3">
    <location>
        <begin position="21"/>
        <end position="289"/>
    </location>
</feature>
<organism evidence="6 7">
    <name type="scientific">Kutzneria viridogrisea</name>
    <dbReference type="NCBI Taxonomy" id="47990"/>
    <lineage>
        <taxon>Bacteria</taxon>
        <taxon>Bacillati</taxon>
        <taxon>Actinomycetota</taxon>
        <taxon>Actinomycetes</taxon>
        <taxon>Pseudonocardiales</taxon>
        <taxon>Pseudonocardiaceae</taxon>
        <taxon>Kutzneria</taxon>
    </lineage>
</organism>
<dbReference type="PANTHER" id="PTHR43580:SF2">
    <property type="entry name" value="CYTOKINE-LIKE NUCLEAR FACTOR N-PAC"/>
    <property type="match status" value="1"/>
</dbReference>
<keyword evidence="2" id="KW-0560">Oxidoreductase</keyword>
<keyword evidence="7" id="KW-1185">Reference proteome</keyword>
<feature type="domain" description="NADPH-dependent reductive aminase-like C-terminal" evidence="5">
    <location>
        <begin position="162"/>
        <end position="288"/>
    </location>
</feature>
<accession>A0ABR6BTD6</accession>
<evidence type="ECO:0000256" key="1">
    <source>
        <dbReference type="ARBA" id="ARBA00009080"/>
    </source>
</evidence>
<feature type="domain" description="6-phosphogluconate dehydrogenase NADP-binding" evidence="4">
    <location>
        <begin position="7"/>
        <end position="150"/>
    </location>
</feature>
<evidence type="ECO:0000259" key="4">
    <source>
        <dbReference type="Pfam" id="PF03446"/>
    </source>
</evidence>
<dbReference type="InterPro" id="IPR015815">
    <property type="entry name" value="HIBADH-related"/>
</dbReference>
<dbReference type="RefSeq" id="WP_318296811.1">
    <property type="nucleotide sequence ID" value="NZ_BAAABQ010000019.1"/>
</dbReference>
<dbReference type="Proteomes" id="UP000517916">
    <property type="component" value="Unassembled WGS sequence"/>
</dbReference>
<sequence length="289" mass="29644">MDKRERVTVLGLGRMGAALAGALLAAGHPTTVWNRSAAKAGDLVARGAVLARTAAEAVRASEVVVVCVTDYDVAGDLLGPLAGELAGRALINLTSGSPEQARRSADWAAEHGIDYLDGTIMAVPQGIGQPGSVLLLSGSAEVHSGRKALIELWGDGDYLGADAGLSALYDLALLGVMWSTIASFLHGAALLGTEDVTAQQFLPKVERWLGAVASFLPGIAAQADSGDYATDVSGLDINVAGLDLLARVSRAQGIGTDVPAALHELYARRLAQGSANDGLASLIDTIRRG</sequence>
<dbReference type="Gene3D" id="1.10.1040.10">
    <property type="entry name" value="N-(1-d-carboxylethyl)-l-norvaline Dehydrogenase, domain 2"/>
    <property type="match status" value="1"/>
</dbReference>
<reference evidence="6 7" key="1">
    <citation type="submission" date="2020-08" db="EMBL/GenBank/DDBJ databases">
        <title>Genomic Encyclopedia of Archaeal and Bacterial Type Strains, Phase II (KMG-II): from individual species to whole genera.</title>
        <authorList>
            <person name="Goeker M."/>
        </authorList>
    </citation>
    <scope>NUCLEOTIDE SEQUENCE [LARGE SCALE GENOMIC DNA]</scope>
    <source>
        <strain evidence="6 7">DSM 43850</strain>
    </source>
</reference>
<name>A0ABR6BTD6_9PSEU</name>
<dbReference type="InterPro" id="IPR036291">
    <property type="entry name" value="NAD(P)-bd_dom_sf"/>
</dbReference>
<evidence type="ECO:0000313" key="7">
    <source>
        <dbReference type="Proteomes" id="UP000517916"/>
    </source>
</evidence>
<keyword evidence="3" id="KW-0732">Signal</keyword>
<dbReference type="InterPro" id="IPR048666">
    <property type="entry name" value="RedAm-like_C"/>
</dbReference>
<gene>
    <name evidence="6" type="ORF">BC739_007397</name>
</gene>
<proteinExistence type="inferred from homology"/>
<protein>
    <submittedName>
        <fullName evidence="6">3-hydroxyisobutyrate dehydrogenase-like beta-hydroxyacid dehydrogenase</fullName>
    </submittedName>
</protein>
<evidence type="ECO:0000259" key="5">
    <source>
        <dbReference type="Pfam" id="PF21761"/>
    </source>
</evidence>
<dbReference type="Pfam" id="PF21761">
    <property type="entry name" value="RedAm-like_C"/>
    <property type="match status" value="1"/>
</dbReference>
<dbReference type="Pfam" id="PF03446">
    <property type="entry name" value="NAD_binding_2"/>
    <property type="match status" value="1"/>
</dbReference>
<dbReference type="InterPro" id="IPR013328">
    <property type="entry name" value="6PGD_dom2"/>
</dbReference>
<evidence type="ECO:0000313" key="6">
    <source>
        <dbReference type="EMBL" id="MBA8930164.1"/>
    </source>
</evidence>
<comment type="similarity">
    <text evidence="1">Belongs to the HIBADH-related family.</text>
</comment>
<feature type="signal peptide" evidence="3">
    <location>
        <begin position="1"/>
        <end position="20"/>
    </location>
</feature>
<dbReference type="SUPFAM" id="SSF51735">
    <property type="entry name" value="NAD(P)-binding Rossmann-fold domains"/>
    <property type="match status" value="1"/>
</dbReference>
<dbReference type="EMBL" id="JACJID010000006">
    <property type="protein sequence ID" value="MBA8930164.1"/>
    <property type="molecule type" value="Genomic_DNA"/>
</dbReference>
<dbReference type="PIRSF" id="PIRSF000103">
    <property type="entry name" value="HIBADH"/>
    <property type="match status" value="1"/>
</dbReference>